<feature type="coiled-coil region" evidence="1">
    <location>
        <begin position="5"/>
        <end position="32"/>
    </location>
</feature>
<dbReference type="PANTHER" id="PTHR20905">
    <property type="entry name" value="N-ACETYLTRANSFERASE-RELATED"/>
    <property type="match status" value="1"/>
</dbReference>
<gene>
    <name evidence="5" type="primary">LOC114336886</name>
</gene>
<dbReference type="GO" id="GO:0008080">
    <property type="term" value="F:N-acetyltransferase activity"/>
    <property type="evidence" value="ECO:0007669"/>
    <property type="project" value="TreeGrafter"/>
</dbReference>
<keyword evidence="4" id="KW-1185">Reference proteome</keyword>
<proteinExistence type="predicted"/>
<dbReference type="GeneID" id="114336886"/>
<dbReference type="Pfam" id="PF00583">
    <property type="entry name" value="Acetyltransf_1"/>
    <property type="match status" value="1"/>
</dbReference>
<name>A0A6P7GGP5_DIAVI</name>
<dbReference type="InterPro" id="IPR000182">
    <property type="entry name" value="GNAT_dom"/>
</dbReference>
<dbReference type="CDD" id="cd04301">
    <property type="entry name" value="NAT_SF"/>
    <property type="match status" value="1"/>
</dbReference>
<evidence type="ECO:0000259" key="2">
    <source>
        <dbReference type="Pfam" id="PF00583"/>
    </source>
</evidence>
<keyword evidence="1" id="KW-0175">Coiled coil</keyword>
<evidence type="ECO:0000256" key="1">
    <source>
        <dbReference type="SAM" id="Coils"/>
    </source>
</evidence>
<accession>A0A6P7GGP5</accession>
<evidence type="ECO:0000313" key="4">
    <source>
        <dbReference type="Proteomes" id="UP001652700"/>
    </source>
</evidence>
<dbReference type="SUPFAM" id="SSF55729">
    <property type="entry name" value="Acyl-CoA N-acyltransferases (Nat)"/>
    <property type="match status" value="1"/>
</dbReference>
<dbReference type="InParanoid" id="A0A6P7GGP5"/>
<reference evidence="5" key="1">
    <citation type="submission" date="2025-04" db="UniProtKB">
        <authorList>
            <consortium name="RefSeq"/>
        </authorList>
    </citation>
    <scope>IDENTIFICATION</scope>
    <source>
        <tissue evidence="5">Whole insect</tissue>
    </source>
</reference>
<dbReference type="EnsemblMetazoa" id="XM_028287279.1">
    <property type="protein sequence ID" value="XP_028143080.1"/>
    <property type="gene ID" value="LOC114336886"/>
</dbReference>
<evidence type="ECO:0000313" key="5">
    <source>
        <dbReference type="RefSeq" id="XP_028143080.1"/>
    </source>
</evidence>
<dbReference type="PANTHER" id="PTHR20905:SF28">
    <property type="entry name" value="GH28833P-RELATED"/>
    <property type="match status" value="1"/>
</dbReference>
<feature type="domain" description="N-acetyltransferase" evidence="2">
    <location>
        <begin position="168"/>
        <end position="203"/>
    </location>
</feature>
<dbReference type="AlphaFoldDB" id="A0A6P7GGP5"/>
<evidence type="ECO:0000313" key="3">
    <source>
        <dbReference type="EnsemblMetazoa" id="XP_028143080.1"/>
    </source>
</evidence>
<organism evidence="5">
    <name type="scientific">Diabrotica virgifera virgifera</name>
    <name type="common">western corn rootworm</name>
    <dbReference type="NCBI Taxonomy" id="50390"/>
    <lineage>
        <taxon>Eukaryota</taxon>
        <taxon>Metazoa</taxon>
        <taxon>Ecdysozoa</taxon>
        <taxon>Arthropoda</taxon>
        <taxon>Hexapoda</taxon>
        <taxon>Insecta</taxon>
        <taxon>Pterygota</taxon>
        <taxon>Neoptera</taxon>
        <taxon>Endopterygota</taxon>
        <taxon>Coleoptera</taxon>
        <taxon>Polyphaga</taxon>
        <taxon>Cucujiformia</taxon>
        <taxon>Chrysomeloidea</taxon>
        <taxon>Chrysomelidae</taxon>
        <taxon>Galerucinae</taxon>
        <taxon>Diabroticina</taxon>
        <taxon>Diabroticites</taxon>
        <taxon>Diabrotica</taxon>
    </lineage>
</organism>
<dbReference type="OrthoDB" id="6588672at2759"/>
<reference evidence="3" key="2">
    <citation type="submission" date="2025-05" db="UniProtKB">
        <authorList>
            <consortium name="EnsemblMetazoa"/>
        </authorList>
    </citation>
    <scope>IDENTIFICATION</scope>
</reference>
<dbReference type="InterPro" id="IPR016181">
    <property type="entry name" value="Acyl_CoA_acyltransferase"/>
</dbReference>
<sequence>MSRRYRIEEEKAKQLQEEILEDEDKLKQQKEKLFGPLVWCNLSSGIKIIDLQSINYDQAANIILEYFVKEDVIFRNATRFSDDLDSVASFRDKLIVSMMDRSSIIAVTEDEEIVGILILKAVKKSDFGRVFSRVTISQGKPYTSITKFMNKINRKVDVYKKFNCDIYLRYYLLCIRPEYRGKGLGFRLMSSGLDVARHLRISVMMGIFDCWKLQQYAGRLGMHSIYEYNYRKYRDQERELIFCDLGAGNFTCSFMAGKIASRTTSEVTKKLSK</sequence>
<dbReference type="RefSeq" id="XP_028143080.1">
    <property type="nucleotide sequence ID" value="XM_028287279.1"/>
</dbReference>
<protein>
    <submittedName>
        <fullName evidence="5">Uncharacterized protein LOC114336886</fullName>
    </submittedName>
</protein>
<dbReference type="KEGG" id="dvv:114336886"/>
<dbReference type="Proteomes" id="UP001652700">
    <property type="component" value="Unplaced"/>
</dbReference>
<dbReference type="Gene3D" id="3.40.630.30">
    <property type="match status" value="1"/>
</dbReference>